<dbReference type="GO" id="GO:0005634">
    <property type="term" value="C:nucleus"/>
    <property type="evidence" value="ECO:0007669"/>
    <property type="project" value="TreeGrafter"/>
</dbReference>
<dbReference type="Proteomes" id="UP000751190">
    <property type="component" value="Unassembled WGS sequence"/>
</dbReference>
<evidence type="ECO:0000256" key="4">
    <source>
        <dbReference type="ARBA" id="ARBA00022833"/>
    </source>
</evidence>
<dbReference type="Pfam" id="PF02146">
    <property type="entry name" value="SIR2"/>
    <property type="match status" value="1"/>
</dbReference>
<evidence type="ECO:0000256" key="5">
    <source>
        <dbReference type="ARBA" id="ARBA00023027"/>
    </source>
</evidence>
<name>A0A8J6C467_DIALT</name>
<keyword evidence="10" id="KW-1185">Reference proteome</keyword>
<keyword evidence="4 6" id="KW-0862">Zinc</keyword>
<keyword evidence="5" id="KW-0520">NAD</keyword>
<comment type="caution">
    <text evidence="9">The sequence shown here is derived from an EMBL/GenBank/DDBJ whole genome shotgun (WGS) entry which is preliminary data.</text>
</comment>
<feature type="region of interest" description="Disordered" evidence="7">
    <location>
        <begin position="1"/>
        <end position="30"/>
    </location>
</feature>
<sequence length="586" mass="62259">MARPAEPRGKRPRDDGAEAEEVEARGDVAQRPAVLNSAAVSAVHAGVRPGSRVDVRGLAGVRPERHTAALERQAGGAGEGEAGVCALDWAASEADDFVARGLGPDDTACGTGVGAGGSSGAPRALARRAAAYGDEEEEEGEGDGEEAVDEDTALDFDSDGWIRRQKAANVTPEGLLGQLGVTVSHASSADELWQLAAVLISQLRTRMLPRQRLGGAHSTLDDAVRLLSTARSVVVVSGAGISVSAGIPDFRSANGVYQMVEERFNLPDPQALFDIHYFANDPLPFFAFAKNIYPGVFQPTRCHRFIRALEARGRLLRNYTQNIDTLEKVTGIRRKVTCHGSFETASCLACKRTVSCDEIRPQIASGEVPRCGQCEHHLGILKPDIVFFGESLGEGFERHIQRDLPRCDALVVVGSSMRVQPVAAIPAMLPPDVPQILINRELVLQPHRFDIELLGDCDVIVAELARRLGWGSLDPPSDGTAGAVEIETPCVFRFEPPSRYLFAGAIEPLSTHRVRADGDGYDCSGEGGDDSGDEQAGAGADGRQRAEQRGAVAVGGTPGADRAATSPPRRNGGFQAADADAARHLH</sequence>
<proteinExistence type="predicted"/>
<evidence type="ECO:0000313" key="9">
    <source>
        <dbReference type="EMBL" id="KAG8461437.1"/>
    </source>
</evidence>
<feature type="region of interest" description="Disordered" evidence="7">
    <location>
        <begin position="128"/>
        <end position="148"/>
    </location>
</feature>
<evidence type="ECO:0000256" key="2">
    <source>
        <dbReference type="ARBA" id="ARBA00022679"/>
    </source>
</evidence>
<dbReference type="OMA" id="LACKRMY"/>
<evidence type="ECO:0000313" key="10">
    <source>
        <dbReference type="Proteomes" id="UP000751190"/>
    </source>
</evidence>
<evidence type="ECO:0000256" key="6">
    <source>
        <dbReference type="PROSITE-ProRule" id="PRU00236"/>
    </source>
</evidence>
<dbReference type="GO" id="GO:0046872">
    <property type="term" value="F:metal ion binding"/>
    <property type="evidence" value="ECO:0007669"/>
    <property type="project" value="UniProtKB-KW"/>
</dbReference>
<reference evidence="9" key="1">
    <citation type="submission" date="2021-05" db="EMBL/GenBank/DDBJ databases">
        <title>The genome of the haptophyte Pavlova lutheri (Diacronema luteri, Pavlovales) - a model for lipid biosynthesis in eukaryotic algae.</title>
        <authorList>
            <person name="Hulatt C.J."/>
            <person name="Posewitz M.C."/>
        </authorList>
    </citation>
    <scope>NUCLEOTIDE SEQUENCE</scope>
    <source>
        <strain evidence="9">NIVA-4/92</strain>
    </source>
</reference>
<dbReference type="SUPFAM" id="SSF52467">
    <property type="entry name" value="DHS-like NAD/FAD-binding domain"/>
    <property type="match status" value="1"/>
</dbReference>
<dbReference type="InterPro" id="IPR003000">
    <property type="entry name" value="Sirtuin"/>
</dbReference>
<evidence type="ECO:0000256" key="1">
    <source>
        <dbReference type="ARBA" id="ARBA00001947"/>
    </source>
</evidence>
<dbReference type="PANTHER" id="PTHR11085:SF9">
    <property type="entry name" value="NAD-DEPENDENT PROTEIN DEACETYLASE SIRTUIN-1"/>
    <property type="match status" value="1"/>
</dbReference>
<feature type="active site" description="Proton acceptor" evidence="6">
    <location>
        <position position="339"/>
    </location>
</feature>
<keyword evidence="2" id="KW-0808">Transferase</keyword>
<feature type="binding site" evidence="6">
    <location>
        <position position="371"/>
    </location>
    <ligand>
        <name>Zn(2+)</name>
        <dbReference type="ChEBI" id="CHEBI:29105"/>
    </ligand>
</feature>
<dbReference type="OrthoDB" id="420264at2759"/>
<feature type="binding site" evidence="6">
    <location>
        <position position="347"/>
    </location>
    <ligand>
        <name>Zn(2+)</name>
        <dbReference type="ChEBI" id="CHEBI:29105"/>
    </ligand>
</feature>
<feature type="binding site" evidence="6">
    <location>
        <position position="374"/>
    </location>
    <ligand>
        <name>Zn(2+)</name>
        <dbReference type="ChEBI" id="CHEBI:29105"/>
    </ligand>
</feature>
<dbReference type="InterPro" id="IPR026591">
    <property type="entry name" value="Sirtuin_cat_small_dom_sf"/>
</dbReference>
<accession>A0A8J6C467</accession>
<feature type="compositionally biased region" description="Basic and acidic residues" evidence="7">
    <location>
        <begin position="1"/>
        <end position="28"/>
    </location>
</feature>
<evidence type="ECO:0000256" key="3">
    <source>
        <dbReference type="ARBA" id="ARBA00022723"/>
    </source>
</evidence>
<dbReference type="InterPro" id="IPR026590">
    <property type="entry name" value="Ssirtuin_cat_dom"/>
</dbReference>
<evidence type="ECO:0000256" key="7">
    <source>
        <dbReference type="SAM" id="MobiDB-lite"/>
    </source>
</evidence>
<feature type="compositionally biased region" description="Acidic residues" evidence="7">
    <location>
        <begin position="133"/>
        <end position="148"/>
    </location>
</feature>
<dbReference type="EMBL" id="JAGTXO010000025">
    <property type="protein sequence ID" value="KAG8461437.1"/>
    <property type="molecule type" value="Genomic_DNA"/>
</dbReference>
<dbReference type="AlphaFoldDB" id="A0A8J6C467"/>
<dbReference type="PROSITE" id="PS50305">
    <property type="entry name" value="SIRTUIN"/>
    <property type="match status" value="1"/>
</dbReference>
<gene>
    <name evidence="9" type="ORF">KFE25_001041</name>
</gene>
<protein>
    <recommendedName>
        <fullName evidence="8">Deacetylase sirtuin-type domain-containing protein</fullName>
    </recommendedName>
</protein>
<dbReference type="GO" id="GO:0017136">
    <property type="term" value="F:histone deacetylase activity, NAD-dependent"/>
    <property type="evidence" value="ECO:0007669"/>
    <property type="project" value="TreeGrafter"/>
</dbReference>
<dbReference type="PANTHER" id="PTHR11085">
    <property type="entry name" value="NAD-DEPENDENT PROTEIN DEACYLASE SIRTUIN-5, MITOCHONDRIAL-RELATED"/>
    <property type="match status" value="1"/>
</dbReference>
<comment type="cofactor">
    <cofactor evidence="1">
        <name>Zn(2+)</name>
        <dbReference type="ChEBI" id="CHEBI:29105"/>
    </cofactor>
</comment>
<dbReference type="InterPro" id="IPR029035">
    <property type="entry name" value="DHS-like_NAD/FAD-binding_dom"/>
</dbReference>
<feature type="domain" description="Deacetylase sirtuin-type" evidence="8">
    <location>
        <begin position="213"/>
        <end position="471"/>
    </location>
</feature>
<organism evidence="9 10">
    <name type="scientific">Diacronema lutheri</name>
    <name type="common">Unicellular marine alga</name>
    <name type="synonym">Monochrysis lutheri</name>
    <dbReference type="NCBI Taxonomy" id="2081491"/>
    <lineage>
        <taxon>Eukaryota</taxon>
        <taxon>Haptista</taxon>
        <taxon>Haptophyta</taxon>
        <taxon>Pavlovophyceae</taxon>
        <taxon>Pavlovales</taxon>
        <taxon>Pavlovaceae</taxon>
        <taxon>Diacronema</taxon>
    </lineage>
</organism>
<keyword evidence="3 6" id="KW-0479">Metal-binding</keyword>
<dbReference type="Gene3D" id="3.40.50.1220">
    <property type="entry name" value="TPP-binding domain"/>
    <property type="match status" value="1"/>
</dbReference>
<dbReference type="InterPro" id="IPR050134">
    <property type="entry name" value="NAD-dep_sirtuin_deacylases"/>
</dbReference>
<feature type="binding site" evidence="6">
    <location>
        <position position="350"/>
    </location>
    <ligand>
        <name>Zn(2+)</name>
        <dbReference type="ChEBI" id="CHEBI:29105"/>
    </ligand>
</feature>
<dbReference type="GO" id="GO:0070403">
    <property type="term" value="F:NAD+ binding"/>
    <property type="evidence" value="ECO:0007669"/>
    <property type="project" value="InterPro"/>
</dbReference>
<evidence type="ECO:0000259" key="8">
    <source>
        <dbReference type="PROSITE" id="PS50305"/>
    </source>
</evidence>
<dbReference type="Gene3D" id="3.30.1600.10">
    <property type="entry name" value="SIR2/SIRT2 'Small Domain"/>
    <property type="match status" value="1"/>
</dbReference>
<feature type="region of interest" description="Disordered" evidence="7">
    <location>
        <begin position="514"/>
        <end position="586"/>
    </location>
</feature>